<keyword evidence="4" id="KW-1185">Reference proteome</keyword>
<dbReference type="OrthoDB" id="4062651at2759"/>
<dbReference type="Pfam" id="PF07714">
    <property type="entry name" value="PK_Tyr_Ser-Thr"/>
    <property type="match status" value="1"/>
</dbReference>
<dbReference type="InterPro" id="IPR001245">
    <property type="entry name" value="Ser-Thr/Tyr_kinase_cat_dom"/>
</dbReference>
<sequence length="1056" mass="119744">MGCTSSTARRSAPRLDKVGEATPSSPSSSSSHSELPVILESSTLSTGYREMSSQTTASRSVQPQTPQRRLHHRRRREPHLDHHLSDRLDVLTRYLQRASKFDKQEALYIQTQQAIDDLLDDIHSFFIVYEAEKRPLWRLAQTGRVVQQVESFHRTLDAITARCGLAVVGPSGSGPSLPRWQSRWRRMRAERLVFFKSYLDEQEVVAISNSRVREYSDQLELLTLLKYDAQKFATLLTADELELLERSFAFVASCCGNSVDTEMDMMLLPEWFVAPYERTKQKVKWQRVAVTVQKAPRGMSSRELLGLASIWSRLQHPHVMKMLGACHVSRNRFFVVAEGTPLTRCLGDQGFPIWRALFEAALALQFLHDRRVGLDSLSCSDLVLFRCGDRDVVMVAGFNFRQIRLTSESSAVFDRKNYIDGEQDDPLLEDDESDTDYDDVDVVHQVKTFPAYSFEKKMHWQAPELSGSSLGPTEASDIFVLGMCAIEAFGGNIEDNNATRPPALTDPLKWTLVEQMCSCDPKNRPLLADVLASFQVFAADEEKASADFSSTKRRKKAAHPSLRKTEQRATPTSVECALCEIQAWCDASPERLVLNYQLYERMNDVVARLEVMDTNRTTSQFFSLASLIFRFRDLLQRHVNENPLLRLAATRHAIKMIKELHEELDILMDRFSIDRSGASIHSWSSKQTSFCEQYWKRFRLSLTKDARRLTSNLSGELEISLFRALLAYEVKKHNASYSPRELEIFQTTLEKLENPNQHYKPRATMLTPLPHWFVPHYEVAFNELDVLNRGVFGSVYAGKWMGVDVVVKEIFTIDKPGGASRRGAISYAKESIEDSHQQFLNDVTSWSTLDHAHVLRLLGACHVDSHQFILCEYADHGSIDNYLFSVPAENRGICARRMLHQAALGLLYLHERNIVHADLRCCNILVDTHGTVKLTDFVPSSLYKKRLPNESAVNSDNAIRGVCHWLAPECLGGVAPTFASNVYSLAMCAIEVLSGELPWGCEMSGAAIRAKVSQGLLPPRPANCFSDCEWNLIQRMCCYYPEERIAMSDVVKLLAI</sequence>
<dbReference type="Gene3D" id="1.10.510.10">
    <property type="entry name" value="Transferase(Phosphotransferase) domain 1"/>
    <property type="match status" value="2"/>
</dbReference>
<dbReference type="InterPro" id="IPR008266">
    <property type="entry name" value="Tyr_kinase_AS"/>
</dbReference>
<evidence type="ECO:0000313" key="3">
    <source>
        <dbReference type="EMBL" id="GMF55224.1"/>
    </source>
</evidence>
<dbReference type="EMBL" id="BSXT01003675">
    <property type="protein sequence ID" value="GMF55224.1"/>
    <property type="molecule type" value="Genomic_DNA"/>
</dbReference>
<dbReference type="PANTHER" id="PTHR44329">
    <property type="entry name" value="SERINE/THREONINE-PROTEIN KINASE TNNI3K-RELATED"/>
    <property type="match status" value="1"/>
</dbReference>
<evidence type="ECO:0000256" key="1">
    <source>
        <dbReference type="SAM" id="MobiDB-lite"/>
    </source>
</evidence>
<proteinExistence type="predicted"/>
<feature type="domain" description="Protein kinase" evidence="2">
    <location>
        <begin position="781"/>
        <end position="1056"/>
    </location>
</feature>
<dbReference type="InterPro" id="IPR051681">
    <property type="entry name" value="Ser/Thr_Kinases-Pseudokinases"/>
</dbReference>
<gene>
    <name evidence="3" type="ORF">Pfra01_002321700</name>
</gene>
<evidence type="ECO:0000259" key="2">
    <source>
        <dbReference type="PROSITE" id="PS50011"/>
    </source>
</evidence>
<feature type="compositionally biased region" description="Low complexity" evidence="1">
    <location>
        <begin position="23"/>
        <end position="33"/>
    </location>
</feature>
<comment type="caution">
    <text evidence="3">The sequence shown here is derived from an EMBL/GenBank/DDBJ whole genome shotgun (WGS) entry which is preliminary data.</text>
</comment>
<dbReference type="PANTHER" id="PTHR44329:SF214">
    <property type="entry name" value="PROTEIN KINASE DOMAIN-CONTAINING PROTEIN"/>
    <property type="match status" value="1"/>
</dbReference>
<dbReference type="AlphaFoldDB" id="A0A9W6Y488"/>
<organism evidence="3 4">
    <name type="scientific">Phytophthora fragariaefolia</name>
    <dbReference type="NCBI Taxonomy" id="1490495"/>
    <lineage>
        <taxon>Eukaryota</taxon>
        <taxon>Sar</taxon>
        <taxon>Stramenopiles</taxon>
        <taxon>Oomycota</taxon>
        <taxon>Peronosporomycetes</taxon>
        <taxon>Peronosporales</taxon>
        <taxon>Peronosporaceae</taxon>
        <taxon>Phytophthora</taxon>
    </lineage>
</organism>
<dbReference type="PROSITE" id="PS50011">
    <property type="entry name" value="PROTEIN_KINASE_DOM"/>
    <property type="match status" value="1"/>
</dbReference>
<feature type="compositionally biased region" description="Polar residues" evidence="1">
    <location>
        <begin position="40"/>
        <end position="61"/>
    </location>
</feature>
<feature type="region of interest" description="Disordered" evidence="1">
    <location>
        <begin position="1"/>
        <end position="80"/>
    </location>
</feature>
<dbReference type="PROSITE" id="PS00109">
    <property type="entry name" value="PROTEIN_KINASE_TYR"/>
    <property type="match status" value="1"/>
</dbReference>
<dbReference type="InterPro" id="IPR000719">
    <property type="entry name" value="Prot_kinase_dom"/>
</dbReference>
<reference evidence="3" key="1">
    <citation type="submission" date="2023-04" db="EMBL/GenBank/DDBJ databases">
        <title>Phytophthora fragariaefolia NBRC 109709.</title>
        <authorList>
            <person name="Ichikawa N."/>
            <person name="Sato H."/>
            <person name="Tonouchi N."/>
        </authorList>
    </citation>
    <scope>NUCLEOTIDE SEQUENCE</scope>
    <source>
        <strain evidence="3">NBRC 109709</strain>
    </source>
</reference>
<evidence type="ECO:0000313" key="4">
    <source>
        <dbReference type="Proteomes" id="UP001165121"/>
    </source>
</evidence>
<dbReference type="InterPro" id="IPR011009">
    <property type="entry name" value="Kinase-like_dom_sf"/>
</dbReference>
<dbReference type="GO" id="GO:0004674">
    <property type="term" value="F:protein serine/threonine kinase activity"/>
    <property type="evidence" value="ECO:0007669"/>
    <property type="project" value="TreeGrafter"/>
</dbReference>
<feature type="compositionally biased region" description="Basic residues" evidence="1">
    <location>
        <begin position="68"/>
        <end position="77"/>
    </location>
</feature>
<dbReference type="Proteomes" id="UP001165121">
    <property type="component" value="Unassembled WGS sequence"/>
</dbReference>
<dbReference type="GO" id="GO:0005524">
    <property type="term" value="F:ATP binding"/>
    <property type="evidence" value="ECO:0007669"/>
    <property type="project" value="InterPro"/>
</dbReference>
<protein>
    <submittedName>
        <fullName evidence="3">Unnamed protein product</fullName>
    </submittedName>
</protein>
<name>A0A9W6Y488_9STRA</name>
<dbReference type="SUPFAM" id="SSF56112">
    <property type="entry name" value="Protein kinase-like (PK-like)"/>
    <property type="match status" value="2"/>
</dbReference>
<accession>A0A9W6Y488</accession>